<sequence length="294" mass="31293">MSSTLNAIDMTPDETPAAEKPTMTAPDPEEAAAKKPTKRSNSFSRRANRGGKKKEEDAMPNAGGVGGGAAVAPAAGGGAAAVEDTGYVDEEAVAAKPSFKLEKQGNPLTDAIQKEAVELFEAGAYDDAGEKFYYLAEAAHQAGDRQQECTALQNMGTSMVMLGSLFEASRCYDSALRLAETPAAEIEVLESLVWCHSELGALDKAVAALHQLRMVHESLEPPDDEAVISDLISEASCRAQLEQHEEAKEVLEAALQRAMEKLPEGAVRSKWQARASSDLAQVMMMPLIVMDDGP</sequence>
<dbReference type="Gene3D" id="1.25.40.10">
    <property type="entry name" value="Tetratricopeptide repeat domain"/>
    <property type="match status" value="1"/>
</dbReference>
<reference evidence="4" key="1">
    <citation type="journal article" date="2015" name="PLoS Genet.">
        <title>Genome Sequence and Transcriptome Analyses of Chrysochromulina tobin: Metabolic Tools for Enhanced Algal Fitness in the Prominent Order Prymnesiales (Haptophyceae).</title>
        <authorList>
            <person name="Hovde B.T."/>
            <person name="Deodato C.R."/>
            <person name="Hunsperger H.M."/>
            <person name="Ryken S.A."/>
            <person name="Yost W."/>
            <person name="Jha R.K."/>
            <person name="Patterson J."/>
            <person name="Monnat R.J. Jr."/>
            <person name="Barlow S.B."/>
            <person name="Starkenburg S.R."/>
            <person name="Cattolico R.A."/>
        </authorList>
    </citation>
    <scope>NUCLEOTIDE SEQUENCE</scope>
    <source>
        <strain evidence="4">CCMP291</strain>
    </source>
</reference>
<organism evidence="3 4">
    <name type="scientific">Chrysochromulina tobinii</name>
    <dbReference type="NCBI Taxonomy" id="1460289"/>
    <lineage>
        <taxon>Eukaryota</taxon>
        <taxon>Haptista</taxon>
        <taxon>Haptophyta</taxon>
        <taxon>Prymnesiophyceae</taxon>
        <taxon>Prymnesiales</taxon>
        <taxon>Chrysochromulinaceae</taxon>
        <taxon>Chrysochromulina</taxon>
    </lineage>
</organism>
<dbReference type="Proteomes" id="UP000037460">
    <property type="component" value="Unassembled WGS sequence"/>
</dbReference>
<evidence type="ECO:0000256" key="1">
    <source>
        <dbReference type="SAM" id="Coils"/>
    </source>
</evidence>
<gene>
    <name evidence="3" type="ORF">Ctob_014054</name>
</gene>
<keyword evidence="4" id="KW-1185">Reference proteome</keyword>
<evidence type="ECO:0000313" key="4">
    <source>
        <dbReference type="Proteomes" id="UP000037460"/>
    </source>
</evidence>
<dbReference type="AlphaFoldDB" id="A0A0M0JJL6"/>
<feature type="region of interest" description="Disordered" evidence="2">
    <location>
        <begin position="1"/>
        <end position="64"/>
    </location>
</feature>
<keyword evidence="1" id="KW-0175">Coiled coil</keyword>
<dbReference type="EMBL" id="JWZX01002842">
    <property type="protein sequence ID" value="KOO26502.1"/>
    <property type="molecule type" value="Genomic_DNA"/>
</dbReference>
<protein>
    <submittedName>
        <fullName evidence="3">Uncharacterized protein</fullName>
    </submittedName>
</protein>
<dbReference type="InterPro" id="IPR011990">
    <property type="entry name" value="TPR-like_helical_dom_sf"/>
</dbReference>
<evidence type="ECO:0000256" key="2">
    <source>
        <dbReference type="SAM" id="MobiDB-lite"/>
    </source>
</evidence>
<comment type="caution">
    <text evidence="3">The sequence shown here is derived from an EMBL/GenBank/DDBJ whole genome shotgun (WGS) entry which is preliminary data.</text>
</comment>
<accession>A0A0M0JJL6</accession>
<name>A0A0M0JJL6_9EUKA</name>
<dbReference type="SUPFAM" id="SSF48452">
    <property type="entry name" value="TPR-like"/>
    <property type="match status" value="1"/>
</dbReference>
<proteinExistence type="predicted"/>
<feature type="coiled-coil region" evidence="1">
    <location>
        <begin position="234"/>
        <end position="261"/>
    </location>
</feature>
<evidence type="ECO:0000313" key="3">
    <source>
        <dbReference type="EMBL" id="KOO26502.1"/>
    </source>
</evidence>